<dbReference type="AlphaFoldDB" id="A0A6C0IW86"/>
<proteinExistence type="predicted"/>
<dbReference type="EMBL" id="MN740280">
    <property type="protein sequence ID" value="QHT97561.1"/>
    <property type="molecule type" value="Genomic_DNA"/>
</dbReference>
<reference evidence="1" key="1">
    <citation type="journal article" date="2020" name="Nature">
        <title>Giant virus diversity and host interactions through global metagenomics.</title>
        <authorList>
            <person name="Schulz F."/>
            <person name="Roux S."/>
            <person name="Paez-Espino D."/>
            <person name="Jungbluth S."/>
            <person name="Walsh D.A."/>
            <person name="Denef V.J."/>
            <person name="McMahon K.D."/>
            <person name="Konstantinidis K.T."/>
            <person name="Eloe-Fadrosh E.A."/>
            <person name="Kyrpides N.C."/>
            <person name="Woyke T."/>
        </authorList>
    </citation>
    <scope>NUCLEOTIDE SEQUENCE</scope>
    <source>
        <strain evidence="1">GVMAG-M-3300025138-11</strain>
    </source>
</reference>
<accession>A0A6C0IW86</accession>
<name>A0A6C0IW86_9ZZZZ</name>
<protein>
    <submittedName>
        <fullName evidence="1">Uncharacterized protein</fullName>
    </submittedName>
</protein>
<sequence>MFSRKLLENLYKKVIPETKVVLGRWHLKHDQVKCNDYLNNYYGDPGYPNHFKNVWIERSVNETGSIKSK</sequence>
<evidence type="ECO:0000313" key="1">
    <source>
        <dbReference type="EMBL" id="QHT97561.1"/>
    </source>
</evidence>
<organism evidence="1">
    <name type="scientific">viral metagenome</name>
    <dbReference type="NCBI Taxonomy" id="1070528"/>
    <lineage>
        <taxon>unclassified sequences</taxon>
        <taxon>metagenomes</taxon>
        <taxon>organismal metagenomes</taxon>
    </lineage>
</organism>